<name>A0A9N9WYI3_9DIPT</name>
<gene>
    <name evidence="1" type="ORF">CHIRRI_LOCUS13531</name>
</gene>
<protein>
    <recommendedName>
        <fullName evidence="3">F-box domain-containing protein</fullName>
    </recommendedName>
</protein>
<dbReference type="InterPro" id="IPR032675">
    <property type="entry name" value="LRR_dom_sf"/>
</dbReference>
<keyword evidence="2" id="KW-1185">Reference proteome</keyword>
<accession>A0A9N9WYI3</accession>
<sequence length="516" mass="60056">MQKRRIVKGSSTYRSKIRKTIKTDQEVNNNLHFNLPYLPVEIITNIITNLTDTNDIKNCMLLSKDVNSFIFRTPKIINKFKFNLDCIEDPEATYNFMRFKGRHVKSMTITYDLNSYGIWRMYLIAAPKLEELVLTNKDSRVLPELVQDWMTLWMPLWHAIPLSGLKSLKIELRDLQYFIRFTKEVKTLEKLSIFISTSTDQSFMTEFILQQDNLKELNITVAVMGPDVKFPTRDITKDIKFKLKTLKILSNRKRISNLQLDRFLVTQANSLEELEFDSSPSDRTLVSIFYRFKNLKKFRLQTDSTSMMIRNARFFMRKLKVVTDFEDMNTSGVSLTNVFHVLPNLVTLKCIYLNNSAGCFTTLNDLDVNNLKISNLKHVRMDNLKKLTVKKLMEVNDEVAWLKFVETVGSIDTLAIKGIENIENLPIVLNNLKSFKKLQKFSFLHNPGIGREDIMNFNETIPAGYKFYEIEIDINEKTVKISSHIIGKCKEILDILVKSYEGFEFFEICVEGEAGH</sequence>
<proteinExistence type="predicted"/>
<dbReference type="SUPFAM" id="SSF52047">
    <property type="entry name" value="RNI-like"/>
    <property type="match status" value="1"/>
</dbReference>
<dbReference type="Proteomes" id="UP001153620">
    <property type="component" value="Chromosome 4"/>
</dbReference>
<evidence type="ECO:0000313" key="2">
    <source>
        <dbReference type="Proteomes" id="UP001153620"/>
    </source>
</evidence>
<dbReference type="AlphaFoldDB" id="A0A9N9WYI3"/>
<evidence type="ECO:0000313" key="1">
    <source>
        <dbReference type="EMBL" id="CAG9810718.1"/>
    </source>
</evidence>
<dbReference type="Gene3D" id="3.80.10.10">
    <property type="entry name" value="Ribonuclease Inhibitor"/>
    <property type="match status" value="1"/>
</dbReference>
<organism evidence="1 2">
    <name type="scientific">Chironomus riparius</name>
    <dbReference type="NCBI Taxonomy" id="315576"/>
    <lineage>
        <taxon>Eukaryota</taxon>
        <taxon>Metazoa</taxon>
        <taxon>Ecdysozoa</taxon>
        <taxon>Arthropoda</taxon>
        <taxon>Hexapoda</taxon>
        <taxon>Insecta</taxon>
        <taxon>Pterygota</taxon>
        <taxon>Neoptera</taxon>
        <taxon>Endopterygota</taxon>
        <taxon>Diptera</taxon>
        <taxon>Nematocera</taxon>
        <taxon>Chironomoidea</taxon>
        <taxon>Chironomidae</taxon>
        <taxon>Chironominae</taxon>
        <taxon>Chironomus</taxon>
    </lineage>
</organism>
<reference evidence="1" key="2">
    <citation type="submission" date="2022-10" db="EMBL/GenBank/DDBJ databases">
        <authorList>
            <consortium name="ENA_rothamsted_submissions"/>
            <consortium name="culmorum"/>
            <person name="King R."/>
        </authorList>
    </citation>
    <scope>NUCLEOTIDE SEQUENCE</scope>
</reference>
<dbReference type="EMBL" id="OU895880">
    <property type="protein sequence ID" value="CAG9810718.1"/>
    <property type="molecule type" value="Genomic_DNA"/>
</dbReference>
<reference evidence="1" key="1">
    <citation type="submission" date="2022-01" db="EMBL/GenBank/DDBJ databases">
        <authorList>
            <person name="King R."/>
        </authorList>
    </citation>
    <scope>NUCLEOTIDE SEQUENCE</scope>
</reference>
<evidence type="ECO:0008006" key="3">
    <source>
        <dbReference type="Google" id="ProtNLM"/>
    </source>
</evidence>